<dbReference type="Pfam" id="PF13407">
    <property type="entry name" value="Peripla_BP_4"/>
    <property type="match status" value="1"/>
</dbReference>
<evidence type="ECO:0000313" key="6">
    <source>
        <dbReference type="EMBL" id="AAQ87352.1"/>
    </source>
</evidence>
<organism evidence="6">
    <name type="scientific">Sinorhizobium fredii (strain NBRC 101917 / NGR234)</name>
    <dbReference type="NCBI Taxonomy" id="394"/>
    <lineage>
        <taxon>Bacteria</taxon>
        <taxon>Pseudomonadati</taxon>
        <taxon>Pseudomonadota</taxon>
        <taxon>Alphaproteobacteria</taxon>
        <taxon>Hyphomicrobiales</taxon>
        <taxon>Rhizobiaceae</taxon>
        <taxon>Sinorhizobium/Ensifer group</taxon>
        <taxon>Sinorhizobium</taxon>
    </lineage>
</organism>
<dbReference type="OrthoDB" id="4827464at2"/>
<geneLocation type="plasmid" evidence="6">
    <name>megaplasmid 2</name>
</geneLocation>
<dbReference type="Gene3D" id="3.40.50.2300">
    <property type="match status" value="2"/>
</dbReference>
<evidence type="ECO:0000256" key="2">
    <source>
        <dbReference type="ARBA" id="ARBA00007639"/>
    </source>
</evidence>
<gene>
    <name evidence="7" type="ordered locus">NGR_b04270</name>
    <name evidence="6" type="ORF">RNGR10104</name>
</gene>
<dbReference type="Proteomes" id="UP000001054">
    <property type="component" value="Plasmid pNGR234b"/>
</dbReference>
<feature type="signal peptide" evidence="4">
    <location>
        <begin position="1"/>
        <end position="18"/>
    </location>
</feature>
<reference evidence="7 8" key="3">
    <citation type="journal article" date="2009" name="Appl. Environ. Microbiol.">
        <title>Rhizobium sp. strain NGR234 possesses a remarkable number of secretion systems.</title>
        <authorList>
            <person name="Schmeisser C."/>
            <person name="Liesegang H."/>
            <person name="Krysciak D."/>
            <person name="Bakkou N."/>
            <person name="Le Quere A."/>
            <person name="Wollherr A."/>
            <person name="Heinemeyer I."/>
            <person name="Morgenstern B."/>
            <person name="Pommerening-Roeser A."/>
            <person name="Flores M."/>
            <person name="Palacios R."/>
            <person name="Brenner S."/>
            <person name="Gottschalk G."/>
            <person name="Schmitz R.A."/>
            <person name="Broughton W.J."/>
            <person name="Perret X."/>
            <person name="Strittmatter A.W."/>
            <person name="Streit W.R."/>
        </authorList>
    </citation>
    <scope>NUCLEOTIDE SEQUENCE [LARGE SCALE GENOMIC DNA]</scope>
    <source>
        <strain evidence="8">NBRC 101917 / NGR234</strain>
        <strain evidence="7">NGR234</strain>
        <plasmid evidence="7">pNGR234b</plasmid>
    </source>
</reference>
<feature type="domain" description="Periplasmic binding protein" evidence="5">
    <location>
        <begin position="49"/>
        <end position="308"/>
    </location>
</feature>
<keyword evidence="8" id="KW-1185">Reference proteome</keyword>
<dbReference type="GO" id="GO:0030246">
    <property type="term" value="F:carbohydrate binding"/>
    <property type="evidence" value="ECO:0007669"/>
    <property type="project" value="UniProtKB-ARBA"/>
</dbReference>
<protein>
    <submittedName>
        <fullName evidence="6">D-ribose-binding protein</fullName>
    </submittedName>
</protein>
<evidence type="ECO:0000256" key="1">
    <source>
        <dbReference type="ARBA" id="ARBA00004196"/>
    </source>
</evidence>
<dbReference type="InterPro" id="IPR025997">
    <property type="entry name" value="SBP_2_dom"/>
</dbReference>
<comment type="subcellular location">
    <subcellularLocation>
        <location evidence="1">Cell envelope</location>
    </subcellularLocation>
</comment>
<geneLocation type="plasmid" evidence="8">
    <name>sym pNGR234b</name>
</geneLocation>
<dbReference type="PANTHER" id="PTHR46847:SF1">
    <property type="entry name" value="D-ALLOSE-BINDING PERIPLASMIC PROTEIN-RELATED"/>
    <property type="match status" value="1"/>
</dbReference>
<dbReference type="HOGENOM" id="CLU_063390_0_0_5"/>
<evidence type="ECO:0000256" key="3">
    <source>
        <dbReference type="ARBA" id="ARBA00022729"/>
    </source>
</evidence>
<dbReference type="RefSeq" id="WP_012706489.1">
    <property type="nucleotide sequence ID" value="NC_012586.1"/>
</dbReference>
<dbReference type="AlphaFoldDB" id="Q6W1L6"/>
<dbReference type="GO" id="GO:0030313">
    <property type="term" value="C:cell envelope"/>
    <property type="evidence" value="ECO:0007669"/>
    <property type="project" value="UniProtKB-SubCell"/>
</dbReference>
<evidence type="ECO:0000256" key="4">
    <source>
        <dbReference type="SAM" id="SignalP"/>
    </source>
</evidence>
<dbReference type="EMBL" id="AY316747">
    <property type="protein sequence ID" value="AAQ87352.1"/>
    <property type="molecule type" value="Genomic_DNA"/>
</dbReference>
<accession>Q6W1L6</accession>
<reference evidence="6" key="1">
    <citation type="submission" date="2003-06" db="EMBL/GenBank/DDBJ databases">
        <title>Comparative DNA analysis of two large contigs of the Rhizobium sp. NGR234 megaplasmid 2.</title>
        <authorList>
            <person name="Broughton W.J."/>
            <person name="Perret X."/>
            <person name="Staehelin C."/>
            <person name="Schmitz R.A."/>
            <person name="Raasch C."/>
            <person name="Liesegang H."/>
            <person name="Gottschalk G."/>
            <person name="Streit W.R."/>
        </authorList>
    </citation>
    <scope>NUCLEOTIDE SEQUENCE</scope>
    <source>
        <strain evidence="6">NGR234</strain>
        <plasmid evidence="6">megaplasmid 2</plasmid>
    </source>
</reference>
<dbReference type="CDD" id="cd01536">
    <property type="entry name" value="PBP1_ABC_sugar_binding-like"/>
    <property type="match status" value="1"/>
</dbReference>
<keyword evidence="6" id="KW-0614">Plasmid</keyword>
<evidence type="ECO:0000313" key="7">
    <source>
        <dbReference type="EMBL" id="ACP21890.1"/>
    </source>
</evidence>
<evidence type="ECO:0000313" key="8">
    <source>
        <dbReference type="Proteomes" id="UP000001054"/>
    </source>
</evidence>
<reference evidence="8" key="2">
    <citation type="journal article" date="2004" name="J. Bacteriol.">
        <title>An evolutionary hot spot: the pNGR234b replicon of Rhizobium sp. strain NGR234.</title>
        <authorList>
            <person name="Streit W.R."/>
            <person name="Schmitz R.A."/>
            <person name="Perret X."/>
            <person name="Staehelin C."/>
            <person name="Deakin W.J."/>
            <person name="Raasch C."/>
            <person name="Liesegang H."/>
            <person name="Broughton W.J."/>
        </authorList>
    </citation>
    <scope>NUCLEOTIDE SEQUENCE [LARGE SCALE GENOMIC DNA]</scope>
    <source>
        <strain evidence="8">NBRC 101917 / NGR234</strain>
    </source>
</reference>
<dbReference type="PATRIC" id="fig|394.7.peg.874"/>
<dbReference type="EMBL" id="CP000874">
    <property type="protein sequence ID" value="ACP21890.1"/>
    <property type="molecule type" value="Genomic_DNA"/>
</dbReference>
<feature type="chain" id="PRO_5015098556" evidence="4">
    <location>
        <begin position="19"/>
        <end position="345"/>
    </location>
</feature>
<keyword evidence="3 4" id="KW-0732">Signal</keyword>
<dbReference type="PANTHER" id="PTHR46847">
    <property type="entry name" value="D-ALLOSE-BINDING PERIPLASMIC PROTEIN-RELATED"/>
    <property type="match status" value="1"/>
</dbReference>
<dbReference type="InterPro" id="IPR028082">
    <property type="entry name" value="Peripla_BP_I"/>
</dbReference>
<evidence type="ECO:0000259" key="5">
    <source>
        <dbReference type="Pfam" id="PF13407"/>
    </source>
</evidence>
<dbReference type="SUPFAM" id="SSF53822">
    <property type="entry name" value="Periplasmic binding protein-like I"/>
    <property type="match status" value="1"/>
</dbReference>
<name>Q6W1L6_SINFN</name>
<sequence>MKHAAIAAFLLAAGSASAEEIKVDVGLDKPVVIDTEQPLKLALFIEIGTNSAVQSTITGVEKMAAKYGFSYDVFDARFDVARQINQMETALFNGYNAWIVVPVEGSQVCDMVTKRAPAENVLVAHATGTACGRSSMEGEDLWSPGTLTYVGGNETPGAFKAIMEKAAADNPGRQKVGILTGPNLHPITVSFDKALDEIKKEYPDFEVVALHRTDYSPPDNQMKTQTMLQANPDLSIMVGAYTNMSKGAVPALEAAGKQGQVKVYEAGGTEWSVEALKSGAIQATTGFYRQTAAEAAAQAILDARAGKKVPRVILNDGHALIPGQEAGKVGLVTRDNVAQYTPESP</sequence>
<dbReference type="KEGG" id="rhi:NGR_b04270"/>
<proteinExistence type="inferred from homology"/>
<comment type="similarity">
    <text evidence="2">Belongs to the bacterial solute-binding protein 2 family.</text>
</comment>
<geneLocation type="plasmid" evidence="7">
    <name>pNGR234b</name>
</geneLocation>